<keyword evidence="1" id="KW-0378">Hydrolase</keyword>
<evidence type="ECO:0000313" key="2">
    <source>
        <dbReference type="Proteomes" id="UP001165960"/>
    </source>
</evidence>
<organism evidence="1 2">
    <name type="scientific">Entomophthora muscae</name>
    <dbReference type="NCBI Taxonomy" id="34485"/>
    <lineage>
        <taxon>Eukaryota</taxon>
        <taxon>Fungi</taxon>
        <taxon>Fungi incertae sedis</taxon>
        <taxon>Zoopagomycota</taxon>
        <taxon>Entomophthoromycotina</taxon>
        <taxon>Entomophthoromycetes</taxon>
        <taxon>Entomophthorales</taxon>
        <taxon>Entomophthoraceae</taxon>
        <taxon>Entomophthora</taxon>
    </lineage>
</organism>
<keyword evidence="2" id="KW-1185">Reference proteome</keyword>
<comment type="caution">
    <text evidence="1">The sequence shown here is derived from an EMBL/GenBank/DDBJ whole genome shotgun (WGS) entry which is preliminary data.</text>
</comment>
<sequence>MRLNVYLTRLQKIGAHLNFWGISRNFRSNRLKMRETGLQMRSKSQTFDQMQNLSRRQSWKNVAWQMHQDRKIGSLKNLQGYLWKRGYFSGELKSFCYPDVQEAFKRWNLKSIPTYIYSSGSINAQKLLFQYTEEGDLTKYITSYFDTITAGPKNLSQSYSKIASELGYADKPSEILFLTDSFIEAEAAQAAGLKTIILLRPHNPPIEPADLNKHESRTTFEDIL</sequence>
<dbReference type="Proteomes" id="UP001165960">
    <property type="component" value="Unassembled WGS sequence"/>
</dbReference>
<accession>A0ACC2SG76</accession>
<protein>
    <submittedName>
        <fullName evidence="1">Enolase-phosphatase E1</fullName>
        <ecNumber evidence="1">3.1.3.77</ecNumber>
    </submittedName>
</protein>
<dbReference type="EC" id="3.1.3.77" evidence="1"/>
<evidence type="ECO:0000313" key="1">
    <source>
        <dbReference type="EMBL" id="KAJ9061345.1"/>
    </source>
</evidence>
<name>A0ACC2SG76_9FUNG</name>
<gene>
    <name evidence="1" type="primary">ENOPH1</name>
    <name evidence="1" type="ORF">DSO57_1021532</name>
</gene>
<reference evidence="1" key="1">
    <citation type="submission" date="2022-04" db="EMBL/GenBank/DDBJ databases">
        <title>Genome of the entomopathogenic fungus Entomophthora muscae.</title>
        <authorList>
            <person name="Elya C."/>
            <person name="Lovett B.R."/>
            <person name="Lee E."/>
            <person name="Macias A.M."/>
            <person name="Hajek A.E."/>
            <person name="De Bivort B.L."/>
            <person name="Kasson M.T."/>
            <person name="De Fine Licht H.H."/>
            <person name="Stajich J.E."/>
        </authorList>
    </citation>
    <scope>NUCLEOTIDE SEQUENCE</scope>
    <source>
        <strain evidence="1">Berkeley</strain>
    </source>
</reference>
<dbReference type="EMBL" id="QTSX02005075">
    <property type="protein sequence ID" value="KAJ9061345.1"/>
    <property type="molecule type" value="Genomic_DNA"/>
</dbReference>
<proteinExistence type="predicted"/>